<evidence type="ECO:0000313" key="1">
    <source>
        <dbReference type="EMBL" id="KAI3665921.1"/>
    </source>
</evidence>
<sequence>MTVAVGCEEESQYDSDRFLHFSSSISRRSTTMAGLFTYTIGGGGLLLIGASESIISTSETLKQISRSSSLSSTPLPSSTSRSKSVTFVTSLTFFAISLISLLFILNSSISIIDALKSKDQTGVVLQLEVISISALFFLFSVLGISTNLRISFRFPSLILNTLCLFGFIEEFFLFYIQKKDPDGIENRYYDLLLVPICICIVSTILELRSPKSNYSRLGRGVGLVLQGMWFVQMGFSFYSVLISDGCFMREKSRGNFTIRCKGHPEFHRARAIATLQFNCHLALVVCFVVGVYSFVSRKHGVSRESMEYKPIGDEMERLDLDRSRFTLDSEEDEDDHHGVVVVKDKENVFVEKNNAINGYGSDH</sequence>
<reference evidence="1 2" key="2">
    <citation type="journal article" date="2022" name="Mol. Ecol. Resour.">
        <title>The genomes of chicory, endive, great burdock and yacon provide insights into Asteraceae paleo-polyploidization history and plant inulin production.</title>
        <authorList>
            <person name="Fan W."/>
            <person name="Wang S."/>
            <person name="Wang H."/>
            <person name="Wang A."/>
            <person name="Jiang F."/>
            <person name="Liu H."/>
            <person name="Zhao H."/>
            <person name="Xu D."/>
            <person name="Zhang Y."/>
        </authorList>
    </citation>
    <scope>NUCLEOTIDE SEQUENCE [LARGE SCALE GENOMIC DNA]</scope>
    <source>
        <strain evidence="2">cv. Niubang</strain>
    </source>
</reference>
<accession>A0ACB8XH68</accession>
<evidence type="ECO:0000313" key="2">
    <source>
        <dbReference type="Proteomes" id="UP001055879"/>
    </source>
</evidence>
<protein>
    <submittedName>
        <fullName evidence="1">Uncharacterized protein</fullName>
    </submittedName>
</protein>
<gene>
    <name evidence="1" type="ORF">L6452_44556</name>
</gene>
<dbReference type="Proteomes" id="UP001055879">
    <property type="component" value="Linkage Group LG18"/>
</dbReference>
<comment type="caution">
    <text evidence="1">The sequence shown here is derived from an EMBL/GenBank/DDBJ whole genome shotgun (WGS) entry which is preliminary data.</text>
</comment>
<name>A0ACB8XH68_ARCLA</name>
<keyword evidence="2" id="KW-1185">Reference proteome</keyword>
<proteinExistence type="predicted"/>
<organism evidence="1 2">
    <name type="scientific">Arctium lappa</name>
    <name type="common">Greater burdock</name>
    <name type="synonym">Lappa major</name>
    <dbReference type="NCBI Taxonomy" id="4217"/>
    <lineage>
        <taxon>Eukaryota</taxon>
        <taxon>Viridiplantae</taxon>
        <taxon>Streptophyta</taxon>
        <taxon>Embryophyta</taxon>
        <taxon>Tracheophyta</taxon>
        <taxon>Spermatophyta</taxon>
        <taxon>Magnoliopsida</taxon>
        <taxon>eudicotyledons</taxon>
        <taxon>Gunneridae</taxon>
        <taxon>Pentapetalae</taxon>
        <taxon>asterids</taxon>
        <taxon>campanulids</taxon>
        <taxon>Asterales</taxon>
        <taxon>Asteraceae</taxon>
        <taxon>Carduoideae</taxon>
        <taxon>Cardueae</taxon>
        <taxon>Arctiinae</taxon>
        <taxon>Arctium</taxon>
    </lineage>
</organism>
<dbReference type="EMBL" id="CM042064">
    <property type="protein sequence ID" value="KAI3665921.1"/>
    <property type="molecule type" value="Genomic_DNA"/>
</dbReference>
<reference evidence="2" key="1">
    <citation type="journal article" date="2022" name="Mol. Ecol. Resour.">
        <title>The genomes of chicory, endive, great burdock and yacon provide insights into Asteraceae palaeo-polyploidization history and plant inulin production.</title>
        <authorList>
            <person name="Fan W."/>
            <person name="Wang S."/>
            <person name="Wang H."/>
            <person name="Wang A."/>
            <person name="Jiang F."/>
            <person name="Liu H."/>
            <person name="Zhao H."/>
            <person name="Xu D."/>
            <person name="Zhang Y."/>
        </authorList>
    </citation>
    <scope>NUCLEOTIDE SEQUENCE [LARGE SCALE GENOMIC DNA]</scope>
    <source>
        <strain evidence="2">cv. Niubang</strain>
    </source>
</reference>